<name>A0A858Q5F5_9GAMM</name>
<dbReference type="AlphaFoldDB" id="A0A858Q5F5"/>
<reference evidence="2" key="1">
    <citation type="submission" date="2019-12" db="EMBL/GenBank/DDBJ databases">
        <authorList>
            <person name="Awala S.I."/>
            <person name="Rhee S.K."/>
        </authorList>
    </citation>
    <scope>NUCLEOTIDE SEQUENCE [LARGE SCALE GENOMIC DNA]</scope>
    <source>
        <strain evidence="2">IM1</strain>
    </source>
</reference>
<dbReference type="Proteomes" id="UP000503004">
    <property type="component" value="Chromosome"/>
</dbReference>
<sequence>MALTAITLIPEEQISFYINFNSLSRAYSRMNTNSNTNTAKNIKFRRDFYSHMTEKEENKILDMKEPPLAHDKAKIKEQWFYFNCLNNPMLQLEFRPYAKTDNSDNGEGPEYRHGRVVFSIKKLSIDLHKKTENEIKELLKGINIPNTQIHFKTPKSKTPSTEATLMFWVETPALDADTELDKQKEQLEIVASTLRKVHDWYRKNQDRLSEIVSRAKELETSEPPPSFRLPTTEQVRMAIEHAPEHNVVSVCETLEKLYPSTDWDEGWQRIVREKIMPSLVKKLDAEPN</sequence>
<gene>
    <name evidence="1" type="ORF">GNH96_02975</name>
</gene>
<proteinExistence type="predicted"/>
<evidence type="ECO:0000313" key="2">
    <source>
        <dbReference type="Proteomes" id="UP000503004"/>
    </source>
</evidence>
<accession>A0A858Q5F5</accession>
<keyword evidence="2" id="KW-1185">Reference proteome</keyword>
<evidence type="ECO:0000313" key="1">
    <source>
        <dbReference type="EMBL" id="QJD29034.1"/>
    </source>
</evidence>
<protein>
    <submittedName>
        <fullName evidence="1">Uncharacterized protein</fullName>
    </submittedName>
</protein>
<dbReference type="KEGG" id="metu:GNH96_02975"/>
<organism evidence="1 2">
    <name type="scientific">Methylococcus geothermalis</name>
    <dbReference type="NCBI Taxonomy" id="2681310"/>
    <lineage>
        <taxon>Bacteria</taxon>
        <taxon>Pseudomonadati</taxon>
        <taxon>Pseudomonadota</taxon>
        <taxon>Gammaproteobacteria</taxon>
        <taxon>Methylococcales</taxon>
        <taxon>Methylococcaceae</taxon>
        <taxon>Methylococcus</taxon>
    </lineage>
</organism>
<dbReference type="RefSeq" id="WP_169602155.1">
    <property type="nucleotide sequence ID" value="NZ_CP046565.1"/>
</dbReference>
<dbReference type="EMBL" id="CP046565">
    <property type="protein sequence ID" value="QJD29034.1"/>
    <property type="molecule type" value="Genomic_DNA"/>
</dbReference>